<name>A0ABP7P9Y9_9SPHI</name>
<dbReference type="EMBL" id="BAABAK010000005">
    <property type="protein sequence ID" value="GAA3962148.1"/>
    <property type="molecule type" value="Genomic_DNA"/>
</dbReference>
<reference evidence="4" key="1">
    <citation type="journal article" date="2019" name="Int. J. Syst. Evol. Microbiol.">
        <title>The Global Catalogue of Microorganisms (GCM) 10K type strain sequencing project: providing services to taxonomists for standard genome sequencing and annotation.</title>
        <authorList>
            <consortium name="The Broad Institute Genomics Platform"/>
            <consortium name="The Broad Institute Genome Sequencing Center for Infectious Disease"/>
            <person name="Wu L."/>
            <person name="Ma J."/>
        </authorList>
    </citation>
    <scope>NUCLEOTIDE SEQUENCE [LARGE SCALE GENOMIC DNA]</scope>
    <source>
        <strain evidence="4">JCM 17338</strain>
    </source>
</reference>
<dbReference type="PANTHER" id="PTHR13799">
    <property type="entry name" value="NGG1 INTERACTING FACTOR 3"/>
    <property type="match status" value="1"/>
</dbReference>
<dbReference type="InterPro" id="IPR002678">
    <property type="entry name" value="DUF34/NIF3"/>
</dbReference>
<dbReference type="Proteomes" id="UP001501081">
    <property type="component" value="Unassembled WGS sequence"/>
</dbReference>
<dbReference type="InterPro" id="IPR036069">
    <property type="entry name" value="DUF34/NIF3_sf"/>
</dbReference>
<evidence type="ECO:0000256" key="1">
    <source>
        <dbReference type="ARBA" id="ARBA00006964"/>
    </source>
</evidence>
<protein>
    <recommendedName>
        <fullName evidence="5">NGG1p interacting factor NIF3</fullName>
    </recommendedName>
</protein>
<accession>A0ABP7P9Y9</accession>
<proteinExistence type="inferred from homology"/>
<comment type="caution">
    <text evidence="3">The sequence shown here is derived from an EMBL/GenBank/DDBJ whole genome shotgun (WGS) entry which is preliminary data.</text>
</comment>
<sequence length="307" mass="34041">MKNGENVSNVQRRKFLSNLTIATGSAVLVSSPFSSIASLFVEESRQITVGEIMNSFISEVPNGAIPNTVDTLKSGNADIVVTGVVTCMFATIEVIRKTIALGANFIIAHEPTFYNHQDATKWLENDEVFKYKSELLKKHNIAVWRNHDYIHSVHPDGVRKGLVERLSWGKYGNPDQNMYNFTSALSLKELIHDLKAKLEIPSLRYIGDLKASCSKILLMPGAAGGQRQIEAIIKNKPDVLVTGEISEWETAEYVRDARAKGENICLIVLGHVASEEDGATYMRNWLKNKFPSVKANFIKTGASLSML</sequence>
<gene>
    <name evidence="3" type="ORF">GCM10022246_14180</name>
</gene>
<organism evidence="3 4">
    <name type="scientific">Pedobacter ginsengiterrae</name>
    <dbReference type="NCBI Taxonomy" id="871696"/>
    <lineage>
        <taxon>Bacteria</taxon>
        <taxon>Pseudomonadati</taxon>
        <taxon>Bacteroidota</taxon>
        <taxon>Sphingobacteriia</taxon>
        <taxon>Sphingobacteriales</taxon>
        <taxon>Sphingobacteriaceae</taxon>
        <taxon>Pedobacter</taxon>
    </lineage>
</organism>
<keyword evidence="2" id="KW-0479">Metal-binding</keyword>
<dbReference type="PANTHER" id="PTHR13799:SF14">
    <property type="entry name" value="GTP CYCLOHYDROLASE 1 TYPE 2 HOMOLOG"/>
    <property type="match status" value="1"/>
</dbReference>
<dbReference type="SUPFAM" id="SSF102705">
    <property type="entry name" value="NIF3 (NGG1p interacting factor 3)-like"/>
    <property type="match status" value="1"/>
</dbReference>
<comment type="similarity">
    <text evidence="1">Belongs to the GTP cyclohydrolase I type 2/NIF3 family.</text>
</comment>
<evidence type="ECO:0008006" key="5">
    <source>
        <dbReference type="Google" id="ProtNLM"/>
    </source>
</evidence>
<dbReference type="RefSeq" id="WP_344766000.1">
    <property type="nucleotide sequence ID" value="NZ_BAABAK010000005.1"/>
</dbReference>
<keyword evidence="4" id="KW-1185">Reference proteome</keyword>
<evidence type="ECO:0000313" key="4">
    <source>
        <dbReference type="Proteomes" id="UP001501081"/>
    </source>
</evidence>
<dbReference type="InterPro" id="IPR006311">
    <property type="entry name" value="TAT_signal"/>
</dbReference>
<evidence type="ECO:0000256" key="2">
    <source>
        <dbReference type="ARBA" id="ARBA00022723"/>
    </source>
</evidence>
<dbReference type="Pfam" id="PF01784">
    <property type="entry name" value="DUF34_NIF3"/>
    <property type="match status" value="1"/>
</dbReference>
<dbReference type="PROSITE" id="PS51318">
    <property type="entry name" value="TAT"/>
    <property type="match status" value="1"/>
</dbReference>
<dbReference type="Gene3D" id="3.40.1390.30">
    <property type="entry name" value="NIF3 (NGG1p interacting factor 3)-like"/>
    <property type="match status" value="2"/>
</dbReference>
<evidence type="ECO:0000313" key="3">
    <source>
        <dbReference type="EMBL" id="GAA3962148.1"/>
    </source>
</evidence>